<dbReference type="SUPFAM" id="SSF81324">
    <property type="entry name" value="Voltage-gated potassium channels"/>
    <property type="match status" value="1"/>
</dbReference>
<evidence type="ECO:0000313" key="3">
    <source>
        <dbReference type="EMBL" id="WCR02700.1"/>
    </source>
</evidence>
<reference evidence="3 4" key="1">
    <citation type="submission" date="2021-01" db="EMBL/GenBank/DDBJ databases">
        <title>Biogeographic distribution of Paracoccus.</title>
        <authorList>
            <person name="Hollensteiner J."/>
            <person name="Leineberger J."/>
            <person name="Brinkhoff T."/>
            <person name="Daniel R."/>
        </authorList>
    </citation>
    <scope>NUCLEOTIDE SEQUENCE [LARGE SCALE GENOMIC DNA]</scope>
    <source>
        <strain evidence="3 4">DSM 18447</strain>
    </source>
</reference>
<proteinExistence type="predicted"/>
<feature type="transmembrane region" description="Helical" evidence="1">
    <location>
        <begin position="33"/>
        <end position="54"/>
    </location>
</feature>
<dbReference type="Proteomes" id="UP001215549">
    <property type="component" value="Chromosome"/>
</dbReference>
<dbReference type="Gene3D" id="1.10.287.70">
    <property type="match status" value="1"/>
</dbReference>
<dbReference type="RefSeq" id="WP_141225912.1">
    <property type="nucleotide sequence ID" value="NZ_CP067140.1"/>
</dbReference>
<feature type="domain" description="Potassium channel" evidence="2">
    <location>
        <begin position="40"/>
        <end position="118"/>
    </location>
</feature>
<keyword evidence="1" id="KW-0472">Membrane</keyword>
<dbReference type="EMBL" id="CP067140">
    <property type="protein sequence ID" value="WCR02700.1"/>
    <property type="molecule type" value="Genomic_DNA"/>
</dbReference>
<accession>A0ABY7S6J6</accession>
<keyword evidence="4" id="KW-1185">Reference proteome</keyword>
<evidence type="ECO:0000313" key="4">
    <source>
        <dbReference type="Proteomes" id="UP001215549"/>
    </source>
</evidence>
<evidence type="ECO:0000259" key="2">
    <source>
        <dbReference type="Pfam" id="PF07885"/>
    </source>
</evidence>
<evidence type="ECO:0000256" key="1">
    <source>
        <dbReference type="SAM" id="Phobius"/>
    </source>
</evidence>
<sequence>MPSMKSIFPRLIGDIRAVIQAASPTHSDLRDRLVAAVSLTVVVDVFATLLLYLFEKDHGSTEIHNLWDAFYFTTSQLVTISTSMANPVTPAGQALCIVIDVYAITVVSTVAGMFGAFFYHRSHERRDAVRKSGGS</sequence>
<gene>
    <name evidence="3" type="ORF">JHX88_17940</name>
</gene>
<keyword evidence="1" id="KW-1133">Transmembrane helix</keyword>
<dbReference type="Pfam" id="PF07885">
    <property type="entry name" value="Ion_trans_2"/>
    <property type="match status" value="1"/>
</dbReference>
<protein>
    <recommendedName>
        <fullName evidence="2">Potassium channel domain-containing protein</fullName>
    </recommendedName>
</protein>
<organism evidence="3 4">
    <name type="scientific">Paracoccus saliphilus</name>
    <dbReference type="NCBI Taxonomy" id="405559"/>
    <lineage>
        <taxon>Bacteria</taxon>
        <taxon>Pseudomonadati</taxon>
        <taxon>Pseudomonadota</taxon>
        <taxon>Alphaproteobacteria</taxon>
        <taxon>Rhodobacterales</taxon>
        <taxon>Paracoccaceae</taxon>
        <taxon>Paracoccus</taxon>
    </lineage>
</organism>
<keyword evidence="1" id="KW-0812">Transmembrane</keyword>
<feature type="transmembrane region" description="Helical" evidence="1">
    <location>
        <begin position="91"/>
        <end position="119"/>
    </location>
</feature>
<dbReference type="InterPro" id="IPR013099">
    <property type="entry name" value="K_chnl_dom"/>
</dbReference>
<name>A0ABY7S6J6_9RHOB</name>